<dbReference type="Proteomes" id="UP000789920">
    <property type="component" value="Unassembled WGS sequence"/>
</dbReference>
<evidence type="ECO:0000313" key="2">
    <source>
        <dbReference type="Proteomes" id="UP000789920"/>
    </source>
</evidence>
<proteinExistence type="predicted"/>
<feature type="non-terminal residue" evidence="1">
    <location>
        <position position="1"/>
    </location>
</feature>
<sequence length="145" mass="16651">NGIIIEKYIFGNLNKRIGSRKRARDRSEEEIADNVSVISNNNDYLDQDMTSHDPGLWKKKPYKNVSKNDNQNESKMANYKMILDSLGKGETAYSILKKNSNLFMKASQLKALEPGVQQENLKTKILVTRSKWKPEDFLISKIVND</sequence>
<evidence type="ECO:0000313" key="1">
    <source>
        <dbReference type="EMBL" id="CAG8851993.1"/>
    </source>
</evidence>
<keyword evidence="2" id="KW-1185">Reference proteome</keyword>
<accession>A0ACA9T024</accession>
<comment type="caution">
    <text evidence="1">The sequence shown here is derived from an EMBL/GenBank/DDBJ whole genome shotgun (WGS) entry which is preliminary data.</text>
</comment>
<reference evidence="1" key="1">
    <citation type="submission" date="2021-06" db="EMBL/GenBank/DDBJ databases">
        <authorList>
            <person name="Kallberg Y."/>
            <person name="Tangrot J."/>
            <person name="Rosling A."/>
        </authorList>
    </citation>
    <scope>NUCLEOTIDE SEQUENCE</scope>
    <source>
        <strain evidence="1">MA461A</strain>
    </source>
</reference>
<gene>
    <name evidence="1" type="ORF">RPERSI_LOCUS36841</name>
</gene>
<protein>
    <submittedName>
        <fullName evidence="1">31239_t:CDS:1</fullName>
    </submittedName>
</protein>
<dbReference type="EMBL" id="CAJVQC010179350">
    <property type="protein sequence ID" value="CAG8851993.1"/>
    <property type="molecule type" value="Genomic_DNA"/>
</dbReference>
<organism evidence="1 2">
    <name type="scientific">Racocetra persica</name>
    <dbReference type="NCBI Taxonomy" id="160502"/>
    <lineage>
        <taxon>Eukaryota</taxon>
        <taxon>Fungi</taxon>
        <taxon>Fungi incertae sedis</taxon>
        <taxon>Mucoromycota</taxon>
        <taxon>Glomeromycotina</taxon>
        <taxon>Glomeromycetes</taxon>
        <taxon>Diversisporales</taxon>
        <taxon>Gigasporaceae</taxon>
        <taxon>Racocetra</taxon>
    </lineage>
</organism>
<name>A0ACA9T024_9GLOM</name>